<feature type="compositionally biased region" description="Low complexity" evidence="6">
    <location>
        <begin position="533"/>
        <end position="546"/>
    </location>
</feature>
<feature type="compositionally biased region" description="Polar residues" evidence="6">
    <location>
        <begin position="241"/>
        <end position="250"/>
    </location>
</feature>
<feature type="region of interest" description="Disordered" evidence="6">
    <location>
        <begin position="1506"/>
        <end position="1661"/>
    </location>
</feature>
<name>A0A976IBY3_BRELC</name>
<dbReference type="OrthoDB" id="541719at2759"/>
<feature type="region of interest" description="Disordered" evidence="6">
    <location>
        <begin position="645"/>
        <end position="700"/>
    </location>
</feature>
<feature type="region of interest" description="Disordered" evidence="6">
    <location>
        <begin position="217"/>
        <end position="250"/>
    </location>
</feature>
<dbReference type="InterPro" id="IPR003107">
    <property type="entry name" value="HAT"/>
</dbReference>
<dbReference type="RefSeq" id="XP_067815485.1">
    <property type="nucleotide sequence ID" value="XM_067965585.1"/>
</dbReference>
<dbReference type="PANTHER" id="PTHR13054:SF2">
    <property type="entry name" value="PROTEIN DGCR6"/>
    <property type="match status" value="1"/>
</dbReference>
<evidence type="ECO:0000256" key="3">
    <source>
        <dbReference type="ARBA" id="ARBA00022664"/>
    </source>
</evidence>
<evidence type="ECO:0000256" key="6">
    <source>
        <dbReference type="SAM" id="MobiDB-lite"/>
    </source>
</evidence>
<feature type="compositionally biased region" description="Low complexity" evidence="6">
    <location>
        <begin position="1327"/>
        <end position="1340"/>
    </location>
</feature>
<keyword evidence="5" id="KW-0508">mRNA splicing</keyword>
<evidence type="ECO:0000313" key="9">
    <source>
        <dbReference type="Proteomes" id="UP000294530"/>
    </source>
</evidence>
<feature type="compositionally biased region" description="Polar residues" evidence="6">
    <location>
        <begin position="1341"/>
        <end position="1352"/>
    </location>
</feature>
<feature type="compositionally biased region" description="Polar residues" evidence="6">
    <location>
        <begin position="547"/>
        <end position="558"/>
    </location>
</feature>
<feature type="compositionally biased region" description="Low complexity" evidence="6">
    <location>
        <begin position="1025"/>
        <end position="1034"/>
    </location>
</feature>
<feature type="region of interest" description="Disordered" evidence="6">
    <location>
        <begin position="1439"/>
        <end position="1494"/>
    </location>
</feature>
<dbReference type="GeneID" id="94351256"/>
<dbReference type="InterPro" id="IPR011990">
    <property type="entry name" value="TPR-like_helical_dom_sf"/>
</dbReference>
<feature type="compositionally biased region" description="Polar residues" evidence="6">
    <location>
        <begin position="1297"/>
        <end position="1318"/>
    </location>
</feature>
<comment type="similarity">
    <text evidence="1">Belongs to the gonadal family.</text>
</comment>
<feature type="compositionally biased region" description="Gly residues" evidence="6">
    <location>
        <begin position="687"/>
        <end position="697"/>
    </location>
</feature>
<evidence type="ECO:0000256" key="5">
    <source>
        <dbReference type="ARBA" id="ARBA00023187"/>
    </source>
</evidence>
<dbReference type="GO" id="GO:0005681">
    <property type="term" value="C:spliceosomal complex"/>
    <property type="evidence" value="ECO:0007669"/>
    <property type="project" value="UniProtKB-KW"/>
</dbReference>
<dbReference type="GO" id="GO:0008380">
    <property type="term" value="P:RNA splicing"/>
    <property type="evidence" value="ECO:0007669"/>
    <property type="project" value="UniProtKB-KW"/>
</dbReference>
<dbReference type="EMBL" id="SHOA02000018">
    <property type="protein sequence ID" value="TDH65986.1"/>
    <property type="molecule type" value="Genomic_DNA"/>
</dbReference>
<dbReference type="Gene3D" id="1.25.40.10">
    <property type="entry name" value="Tetratricopeptide repeat domain"/>
    <property type="match status" value="2"/>
</dbReference>
<dbReference type="InterPro" id="IPR055433">
    <property type="entry name" value="HAT_Syf1-like_N"/>
</dbReference>
<protein>
    <recommendedName>
        <fullName evidence="7">Pre-mRNA-splicing factor Syf1-like N-terminal HAT-repeats domain-containing protein</fullName>
    </recommendedName>
</protein>
<gene>
    <name evidence="8" type="ORF">CCR75_007526</name>
</gene>
<dbReference type="SUPFAM" id="SSF48452">
    <property type="entry name" value="TPR-like"/>
    <property type="match status" value="2"/>
</dbReference>
<comment type="caution">
    <text evidence="8">The sequence shown here is derived from an EMBL/GenBank/DDBJ whole genome shotgun (WGS) entry which is preliminary data.</text>
</comment>
<dbReference type="Pfam" id="PF23233">
    <property type="entry name" value="HAT_Syf1_CNRKL1_N"/>
    <property type="match status" value="2"/>
</dbReference>
<feature type="compositionally biased region" description="Polar residues" evidence="6">
    <location>
        <begin position="503"/>
        <end position="524"/>
    </location>
</feature>
<dbReference type="KEGG" id="blac:94351256"/>
<proteinExistence type="inferred from homology"/>
<feature type="region of interest" description="Disordered" evidence="6">
    <location>
        <begin position="501"/>
        <end position="625"/>
    </location>
</feature>
<feature type="region of interest" description="Disordered" evidence="6">
    <location>
        <begin position="1295"/>
        <end position="1419"/>
    </location>
</feature>
<evidence type="ECO:0000256" key="4">
    <source>
        <dbReference type="ARBA" id="ARBA00022728"/>
    </source>
</evidence>
<feature type="domain" description="Pre-mRNA-splicing factor Syf1-like N-terminal HAT-repeats" evidence="7">
    <location>
        <begin position="127"/>
        <end position="199"/>
    </location>
</feature>
<keyword evidence="4" id="KW-0747">Spliceosome</keyword>
<keyword evidence="3" id="KW-0507">mRNA processing</keyword>
<feature type="compositionally biased region" description="Polar residues" evidence="6">
    <location>
        <begin position="1013"/>
        <end position="1024"/>
    </location>
</feature>
<feature type="compositionally biased region" description="Polar residues" evidence="6">
    <location>
        <begin position="1035"/>
        <end position="1044"/>
    </location>
</feature>
<evidence type="ECO:0000256" key="2">
    <source>
        <dbReference type="ARBA" id="ARBA00008644"/>
    </source>
</evidence>
<keyword evidence="9" id="KW-1185">Reference proteome</keyword>
<reference evidence="8 9" key="1">
    <citation type="journal article" date="2021" name="Genome Biol.">
        <title>AFLAP: assembly-free linkage analysis pipeline using k-mers from genome sequencing data.</title>
        <authorList>
            <person name="Fletcher K."/>
            <person name="Zhang L."/>
            <person name="Gil J."/>
            <person name="Han R."/>
            <person name="Cavanaugh K."/>
            <person name="Michelmore R."/>
        </authorList>
    </citation>
    <scope>NUCLEOTIDE SEQUENCE [LARGE SCALE GENOMIC DNA]</scope>
    <source>
        <strain evidence="8 9">SF5</strain>
    </source>
</reference>
<dbReference type="PANTHER" id="PTHR13054">
    <property type="entry name" value="DIGEORGE SYNDROME CRITICAL REGION 6 DGCR6 FAMILY MEMBER"/>
    <property type="match status" value="1"/>
</dbReference>
<dbReference type="GO" id="GO:0006397">
    <property type="term" value="P:mRNA processing"/>
    <property type="evidence" value="ECO:0007669"/>
    <property type="project" value="UniProtKB-KW"/>
</dbReference>
<comment type="similarity">
    <text evidence="2">Belongs to the crooked-neck family.</text>
</comment>
<evidence type="ECO:0000313" key="8">
    <source>
        <dbReference type="EMBL" id="TDH65986.1"/>
    </source>
</evidence>
<organism evidence="8 9">
    <name type="scientific">Bremia lactucae</name>
    <name type="common">Lettuce downy mildew</name>
    <dbReference type="NCBI Taxonomy" id="4779"/>
    <lineage>
        <taxon>Eukaryota</taxon>
        <taxon>Sar</taxon>
        <taxon>Stramenopiles</taxon>
        <taxon>Oomycota</taxon>
        <taxon>Peronosporomycetes</taxon>
        <taxon>Peronosporales</taxon>
        <taxon>Peronosporaceae</taxon>
        <taxon>Bremia</taxon>
    </lineage>
</organism>
<feature type="compositionally biased region" description="Polar residues" evidence="6">
    <location>
        <begin position="592"/>
        <end position="607"/>
    </location>
</feature>
<feature type="compositionally biased region" description="Low complexity" evidence="6">
    <location>
        <begin position="231"/>
        <end position="240"/>
    </location>
</feature>
<feature type="compositionally biased region" description="Polar residues" evidence="6">
    <location>
        <begin position="1386"/>
        <end position="1401"/>
    </location>
</feature>
<dbReference type="InterPro" id="IPR010849">
    <property type="entry name" value="Gonadal"/>
</dbReference>
<evidence type="ECO:0000256" key="1">
    <source>
        <dbReference type="ARBA" id="ARBA00005939"/>
    </source>
</evidence>
<feature type="compositionally biased region" description="Polar residues" evidence="6">
    <location>
        <begin position="219"/>
        <end position="230"/>
    </location>
</feature>
<accession>A0A976IBY3</accession>
<evidence type="ECO:0000259" key="7">
    <source>
        <dbReference type="Pfam" id="PF23233"/>
    </source>
</evidence>
<feature type="region of interest" description="Disordered" evidence="6">
    <location>
        <begin position="1011"/>
        <end position="1044"/>
    </location>
</feature>
<sequence length="1661" mass="184714">MRFFTTWLAARACQLGVRPNACAASWNVSFVSDCSSLLDVIALATASLAKAFGDVGFARPLVVARAKALIHSSNYEKVADARKDVDDTLSTWIAAVQEQSDPKSAAKGSSAVIALWRQYAALEMELRQFKQATIVFERAVNCPIAGSNAALWLQYADFCVQRKKFSNARKIFVRALQTIPVHEHSSIWAQFYGFVCTHVDDKLSLAMLQHQVMPDQFPQPGSQGLASTRISGGSSVSSSSPIKLSTTDQTSLQPPQTLLTKAVALIDPTVVFIDKTGQVPPRAVESKDLGKRVAANVQTSSSEKRAKLTDTETATAFFLHVPVTLPWIPSCPHLLFDSVVEKETPKEIENELLERLSDVLGDSAVFEKVRDLCNQQRKRDREMLYRWQELIGTQMKEGSELFARHVALEMQHGFSDPRGLIALKTQHLDQRREFTHRCQLSQQHFIEISAVDRASALKAQQFSLETMKIPEMVVTTHTDAIELQRAIVGLILEAETLWREEQQSSAEGTTGKKTQPSSSSASLNRRQRRDSQDSTTSSHSTARSSSGVRGTSGPASSRQDSRGGARGHNSTRRRDRDARGGRGRSNKWDIQPLQSNRRIAAVSASQRSRFEYPEQQMPSYEQPLPALSQPRHFQHQPYGLPPYHDYSGRPSSMPERQAYGPDSSSGAYFSGPIDGPQSRGETDRFVGQGGPSRGGGAWPHAAFHPQPLPIRQRTGPLGSEDDFRPPYDPSLSRYGAGTGPGVAPRDGPMYGESHRVPTEALYYQEVPNPQQGPPYRQHHQFVPPSQQAPLRHESYAAAYPTYDPYGPPQGDFQQRGRPREHEGPVHPQDLVPRHHQPPPRFQQEQLPAGMNNPNLVVARAKALIHSSNYEKVADARKDVDDTLSTWIAAVQEQSDPKSAAKGSSAVIALWRQYAALEMELRQFKQATIVFERAVNCPIAGSNAALWLQYADFCVQRKKFSNARKIFVRALQTIPVHEHSSIWAQFYGFVCTHVDDKLSLAMLQHQVMPDQFPQPGSQGLASTRISGGSSVSSSSPIKLSTTDQTSLQPPQTLLTKAVALIDPTVVFIDKTGQVPPRAVESKDLGKRVAANVQTSSSEKRAKLTDTETATAFFLHVPVTLPWIPSCPHLLFDSVVEKETPKEIENELLERLSDVLGDSAVFEKVRDLCNQQRKRDREMLYRWQELIGTQMKEGSELFARHVALEMQHGFSDPRGLIALKTQHLDQRREFTHRCQLSQQHFIEISAVDRASALKAQQFSLETMKIPEMVVTTHTDAIELQRAIVGLILEAETLWREEQQSSAEGTTGKKTQPSSSSASLNRRQRRDSQDSTTSSHSTARSSSGVRGTSGPASSRQDSRGGARGHNSTRRRDRDARGGRGRSNKWDIQPLQSNRRIAAVSASQRSRFEYPEQQMPSYEQPLPALSQPRHFQHQPYGLPPYHDYSGRPSSMPERQAYGPDSSSGAYFSGPIDGPQSRGETDRFVGQGGPSRGGGAWPHAAFHPQPLPIRQRTGPLGSEDDFRPPYDPSLSRYGAGTGPGVAPRDGPMYGESHRVPTEALYYQEVPNPQQGPPYRQHHQFVPPSQQAPLRHESYAAAYPTYDPYGPPQGDFQQRGRPREHEGPVHPQDLVPRHHQPPPRFQQEQLPAGMNNPNRRTRRGGDGRFRR</sequence>
<feature type="compositionally biased region" description="Gly residues" evidence="6">
    <location>
        <begin position="1481"/>
        <end position="1491"/>
    </location>
</feature>
<dbReference type="SMART" id="SM00386">
    <property type="entry name" value="HAT"/>
    <property type="match status" value="4"/>
</dbReference>
<feature type="domain" description="Pre-mRNA-splicing factor Syf1-like N-terminal HAT-repeats" evidence="7">
    <location>
        <begin position="921"/>
        <end position="993"/>
    </location>
</feature>
<feature type="region of interest" description="Disordered" evidence="6">
    <location>
        <begin position="766"/>
        <end position="848"/>
    </location>
</feature>
<dbReference type="Proteomes" id="UP000294530">
    <property type="component" value="Unassembled WGS sequence"/>
</dbReference>